<dbReference type="PANTHER" id="PTHR33295">
    <property type="entry name" value="ATPASE"/>
    <property type="match status" value="1"/>
</dbReference>
<evidence type="ECO:0000259" key="2">
    <source>
        <dbReference type="Pfam" id="PF13635"/>
    </source>
</evidence>
<dbReference type="Gene3D" id="3.40.50.300">
    <property type="entry name" value="P-loop containing nucleotide triphosphate hydrolases"/>
    <property type="match status" value="1"/>
</dbReference>
<evidence type="ECO:0000313" key="4">
    <source>
        <dbReference type="Proteomes" id="UP000176609"/>
    </source>
</evidence>
<dbReference type="Pfam" id="PF13635">
    <property type="entry name" value="DUF4143"/>
    <property type="match status" value="1"/>
</dbReference>
<dbReference type="EMBL" id="MFJR01000009">
    <property type="protein sequence ID" value="OGG26450.1"/>
    <property type="molecule type" value="Genomic_DNA"/>
</dbReference>
<dbReference type="Proteomes" id="UP000176609">
    <property type="component" value="Unassembled WGS sequence"/>
</dbReference>
<dbReference type="InterPro" id="IPR025420">
    <property type="entry name" value="DUF4143"/>
</dbReference>
<dbReference type="SUPFAM" id="SSF52540">
    <property type="entry name" value="P-loop containing nucleoside triphosphate hydrolases"/>
    <property type="match status" value="1"/>
</dbReference>
<accession>A0A1F6AP21</accession>
<reference evidence="3 4" key="1">
    <citation type="journal article" date="2016" name="Nat. Commun.">
        <title>Thousands of microbial genomes shed light on interconnected biogeochemical processes in an aquifer system.</title>
        <authorList>
            <person name="Anantharaman K."/>
            <person name="Brown C.T."/>
            <person name="Hug L.A."/>
            <person name="Sharon I."/>
            <person name="Castelle C.J."/>
            <person name="Probst A.J."/>
            <person name="Thomas B.C."/>
            <person name="Singh A."/>
            <person name="Wilkins M.J."/>
            <person name="Karaoz U."/>
            <person name="Brodie E.L."/>
            <person name="Williams K.H."/>
            <person name="Hubbard S.S."/>
            <person name="Banfield J.F."/>
        </authorList>
    </citation>
    <scope>NUCLEOTIDE SEQUENCE [LARGE SCALE GENOMIC DNA]</scope>
</reference>
<sequence>MNIKELIYLFNPWYRDQKYIPPEQVLPKRNLFSSFYKEITEIKQISSLTGLRRTGKSTLLKQSVATLLNSHLNPSYILYFSFDQPAIKENPELLEEIMTIFFSNIIHATPNTIKNKTYFFFDEIQLIPFWQDIIKRYYDVNQNLKFIVSGSSSLFISEKSKESLAGRIFNTNLPPLTYSEYKLLSKKTDFIDFLDFGQFPEMLELRDNAKKVEYLKEGVIGKVLEIDIVKAYGIRKTVDFERLFWSLLPNTGQIIASYKLMSDLSLKKATLFKYLSILEQSLLIQKVLNLSGSFRREKRLLRKLYPASSNFLSLIPEQINTGFKAETYINTLLHSFTKNVYLYHHRNKEIDFILPEKQLAVEVKYQEHIAPYDYRFIESYIKDKGYKGMMITNNYSHTIPGKNLSFVPLEEVEYHLSAM</sequence>
<dbReference type="InterPro" id="IPR041682">
    <property type="entry name" value="AAA_14"/>
</dbReference>
<comment type="caution">
    <text evidence="3">The sequence shown here is derived from an EMBL/GenBank/DDBJ whole genome shotgun (WGS) entry which is preliminary data.</text>
</comment>
<dbReference type="PANTHER" id="PTHR33295:SF8">
    <property type="entry name" value="AAA+ ATPASE DOMAIN-CONTAINING PROTEIN"/>
    <property type="match status" value="1"/>
</dbReference>
<organism evidence="3 4">
    <name type="scientific">Candidatus Gottesmanbacteria bacterium RIFCSPLOWO2_01_FULL_39_12b</name>
    <dbReference type="NCBI Taxonomy" id="1798388"/>
    <lineage>
        <taxon>Bacteria</taxon>
        <taxon>Candidatus Gottesmaniibacteriota</taxon>
    </lineage>
</organism>
<dbReference type="InterPro" id="IPR027417">
    <property type="entry name" value="P-loop_NTPase"/>
</dbReference>
<dbReference type="AlphaFoldDB" id="A0A1F6AP21"/>
<dbReference type="Pfam" id="PF13173">
    <property type="entry name" value="AAA_14"/>
    <property type="match status" value="1"/>
</dbReference>
<name>A0A1F6AP21_9BACT</name>
<feature type="domain" description="AAA" evidence="1">
    <location>
        <begin position="44"/>
        <end position="181"/>
    </location>
</feature>
<evidence type="ECO:0000259" key="1">
    <source>
        <dbReference type="Pfam" id="PF13173"/>
    </source>
</evidence>
<evidence type="ECO:0000313" key="3">
    <source>
        <dbReference type="EMBL" id="OGG26450.1"/>
    </source>
</evidence>
<proteinExistence type="predicted"/>
<feature type="domain" description="DUF4143" evidence="2">
    <location>
        <begin position="227"/>
        <end position="365"/>
    </location>
</feature>
<gene>
    <name evidence="3" type="ORF">A2960_06250</name>
</gene>
<protein>
    <submittedName>
        <fullName evidence="3">Uncharacterized protein</fullName>
    </submittedName>
</protein>